<comment type="caution">
    <text evidence="2">The sequence shown here is derived from an EMBL/GenBank/DDBJ whole genome shotgun (WGS) entry which is preliminary data.</text>
</comment>
<accession>A0ABP3L116</accession>
<dbReference type="EMBL" id="BAAADO010000003">
    <property type="protein sequence ID" value="GAA0490988.1"/>
    <property type="molecule type" value="Genomic_DNA"/>
</dbReference>
<dbReference type="Proteomes" id="UP001500880">
    <property type="component" value="Unassembled WGS sequence"/>
</dbReference>
<dbReference type="InterPro" id="IPR010359">
    <property type="entry name" value="IrrE_HExxH"/>
</dbReference>
<name>A0ABP3L116_9BACI</name>
<dbReference type="Gene3D" id="1.10.10.2910">
    <property type="match status" value="1"/>
</dbReference>
<evidence type="ECO:0000313" key="3">
    <source>
        <dbReference type="Proteomes" id="UP001500880"/>
    </source>
</evidence>
<dbReference type="RefSeq" id="WP_343839654.1">
    <property type="nucleotide sequence ID" value="NZ_BAAADO010000003.1"/>
</dbReference>
<gene>
    <name evidence="2" type="ORF">GCM10008986_16300</name>
</gene>
<evidence type="ECO:0000313" key="2">
    <source>
        <dbReference type="EMBL" id="GAA0490988.1"/>
    </source>
</evidence>
<organism evidence="2 3">
    <name type="scientific">Salinibacillus aidingensis</name>
    <dbReference type="NCBI Taxonomy" id="237684"/>
    <lineage>
        <taxon>Bacteria</taxon>
        <taxon>Bacillati</taxon>
        <taxon>Bacillota</taxon>
        <taxon>Bacilli</taxon>
        <taxon>Bacillales</taxon>
        <taxon>Bacillaceae</taxon>
        <taxon>Salinibacillus</taxon>
    </lineage>
</organism>
<keyword evidence="3" id="KW-1185">Reference proteome</keyword>
<evidence type="ECO:0000259" key="1">
    <source>
        <dbReference type="Pfam" id="PF06114"/>
    </source>
</evidence>
<feature type="domain" description="IrrE N-terminal-like" evidence="1">
    <location>
        <begin position="31"/>
        <end position="140"/>
    </location>
</feature>
<sequence>MDNRTEKYVKHFYLSQKITHPTQLSINKLLETLPVKVNFWDFTSEAISRNEKYIIFLNINTSIQKQWQDFGHELCHVLWHVGHQLQMPFPFRQLQEWQANYFSYHFCVPTFMLEGLTELNIYKIMKLFNVEYGFAARRLEMYQNKFFAGEVL</sequence>
<dbReference type="Pfam" id="PF06114">
    <property type="entry name" value="Peptidase_M78"/>
    <property type="match status" value="1"/>
</dbReference>
<protein>
    <recommendedName>
        <fullName evidence="1">IrrE N-terminal-like domain-containing protein</fullName>
    </recommendedName>
</protein>
<reference evidence="3" key="1">
    <citation type="journal article" date="2019" name="Int. J. Syst. Evol. Microbiol.">
        <title>The Global Catalogue of Microorganisms (GCM) 10K type strain sequencing project: providing services to taxonomists for standard genome sequencing and annotation.</title>
        <authorList>
            <consortium name="The Broad Institute Genomics Platform"/>
            <consortium name="The Broad Institute Genome Sequencing Center for Infectious Disease"/>
            <person name="Wu L."/>
            <person name="Ma J."/>
        </authorList>
    </citation>
    <scope>NUCLEOTIDE SEQUENCE [LARGE SCALE GENOMIC DNA]</scope>
    <source>
        <strain evidence="3">JCM 12389</strain>
    </source>
</reference>
<proteinExistence type="predicted"/>